<dbReference type="SUPFAM" id="SSF46785">
    <property type="entry name" value="Winged helix' DNA-binding domain"/>
    <property type="match status" value="1"/>
</dbReference>
<evidence type="ECO:0000313" key="6">
    <source>
        <dbReference type="Proteomes" id="UP000026941"/>
    </source>
</evidence>
<sequence length="158" mass="17676">MKHDRPDTDDYDVTQQVGHLLRRVYQRHLSIFQDNASDPNLTSVQFVTLCALRDHGPSSQTELVKATAVDQGTIRGIIERLSARGLITTSGDEQDGRKIIMSLTLAAEHLLDEMIPAARVISELTMADLNPAERVALLYLLRRILNYHDDRSSGAPEK</sequence>
<dbReference type="GO" id="GO:0003677">
    <property type="term" value="F:DNA binding"/>
    <property type="evidence" value="ECO:0007669"/>
    <property type="project" value="UniProtKB-KW"/>
</dbReference>
<accession>A0AA87Q5Y1</accession>
<dbReference type="SMART" id="SM00347">
    <property type="entry name" value="HTH_MARR"/>
    <property type="match status" value="1"/>
</dbReference>
<dbReference type="Proteomes" id="UP000026941">
    <property type="component" value="Unassembled WGS sequence"/>
</dbReference>
<evidence type="ECO:0000313" key="5">
    <source>
        <dbReference type="EMBL" id="GAJ93725.1"/>
    </source>
</evidence>
<dbReference type="Gene3D" id="1.10.10.10">
    <property type="entry name" value="Winged helix-like DNA-binding domain superfamily/Winged helix DNA-binding domain"/>
    <property type="match status" value="1"/>
</dbReference>
<evidence type="ECO:0000256" key="1">
    <source>
        <dbReference type="ARBA" id="ARBA00023015"/>
    </source>
</evidence>
<dbReference type="InterPro" id="IPR000835">
    <property type="entry name" value="HTH_MarR-typ"/>
</dbReference>
<keyword evidence="1" id="KW-0805">Transcription regulation</keyword>
<evidence type="ECO:0000256" key="3">
    <source>
        <dbReference type="ARBA" id="ARBA00023163"/>
    </source>
</evidence>
<name>A0AA87Q5Y1_RHIRH</name>
<dbReference type="PANTHER" id="PTHR42756:SF1">
    <property type="entry name" value="TRANSCRIPTIONAL REPRESSOR OF EMRAB OPERON"/>
    <property type="match status" value="1"/>
</dbReference>
<dbReference type="AlphaFoldDB" id="A0AA87Q5Y1"/>
<protein>
    <submittedName>
        <fullName evidence="5">MarR family transcriptional regulator</fullName>
    </submittedName>
</protein>
<dbReference type="Pfam" id="PF01047">
    <property type="entry name" value="MarR"/>
    <property type="match status" value="1"/>
</dbReference>
<evidence type="ECO:0000256" key="2">
    <source>
        <dbReference type="ARBA" id="ARBA00023125"/>
    </source>
</evidence>
<keyword evidence="3" id="KW-0804">Transcription</keyword>
<dbReference type="GO" id="GO:0003700">
    <property type="term" value="F:DNA-binding transcription factor activity"/>
    <property type="evidence" value="ECO:0007669"/>
    <property type="project" value="InterPro"/>
</dbReference>
<dbReference type="EMBL" id="BAYX01000006">
    <property type="protein sequence ID" value="GAJ93725.1"/>
    <property type="molecule type" value="Genomic_DNA"/>
</dbReference>
<gene>
    <name evidence="5" type="ORF">RRH01S_06_03460</name>
</gene>
<dbReference type="PROSITE" id="PS50995">
    <property type="entry name" value="HTH_MARR_2"/>
    <property type="match status" value="1"/>
</dbReference>
<evidence type="ECO:0000259" key="4">
    <source>
        <dbReference type="PROSITE" id="PS50995"/>
    </source>
</evidence>
<proteinExistence type="predicted"/>
<dbReference type="PANTHER" id="PTHR42756">
    <property type="entry name" value="TRANSCRIPTIONAL REGULATOR, MARR"/>
    <property type="match status" value="1"/>
</dbReference>
<dbReference type="InterPro" id="IPR036388">
    <property type="entry name" value="WH-like_DNA-bd_sf"/>
</dbReference>
<organism evidence="5 6">
    <name type="scientific">Rhizobium rhizogenes NBRC 13257</name>
    <dbReference type="NCBI Taxonomy" id="1220581"/>
    <lineage>
        <taxon>Bacteria</taxon>
        <taxon>Pseudomonadati</taxon>
        <taxon>Pseudomonadota</taxon>
        <taxon>Alphaproteobacteria</taxon>
        <taxon>Hyphomicrobiales</taxon>
        <taxon>Rhizobiaceae</taxon>
        <taxon>Rhizobium/Agrobacterium group</taxon>
        <taxon>Rhizobium</taxon>
    </lineage>
</organism>
<dbReference type="InterPro" id="IPR036390">
    <property type="entry name" value="WH_DNA-bd_sf"/>
</dbReference>
<keyword evidence="2" id="KW-0238">DNA-binding</keyword>
<reference evidence="5 6" key="1">
    <citation type="submission" date="2014-05" db="EMBL/GenBank/DDBJ databases">
        <title>Whole genome shotgun sequence of Rhizobium rhizogenes NBRC 13257.</title>
        <authorList>
            <person name="Katano-Makiyama Y."/>
            <person name="Hosoyama A."/>
            <person name="Hashimoto M."/>
            <person name="Hosoyama Y."/>
            <person name="Noguchi M."/>
            <person name="Tsuchikane K."/>
            <person name="Kimura A."/>
            <person name="Ohji S."/>
            <person name="Ichikawa N."/>
            <person name="Yamazoe A."/>
            <person name="Fujita N."/>
        </authorList>
    </citation>
    <scope>NUCLEOTIDE SEQUENCE [LARGE SCALE GENOMIC DNA]</scope>
    <source>
        <strain evidence="5 6">NBRC 13257</strain>
    </source>
</reference>
<comment type="caution">
    <text evidence="5">The sequence shown here is derived from an EMBL/GenBank/DDBJ whole genome shotgun (WGS) entry which is preliminary data.</text>
</comment>
<feature type="domain" description="HTH marR-type" evidence="4">
    <location>
        <begin position="14"/>
        <end position="146"/>
    </location>
</feature>